<reference evidence="3" key="1">
    <citation type="submission" date="2025-08" db="UniProtKB">
        <authorList>
            <consortium name="RefSeq"/>
        </authorList>
    </citation>
    <scope>IDENTIFICATION</scope>
    <source>
        <strain evidence="3">USDA-PBARC FA_bdor</strain>
        <tissue evidence="3">Whole organism</tissue>
    </source>
</reference>
<dbReference type="RefSeq" id="XP_011307029.1">
    <property type="nucleotide sequence ID" value="XM_011308727.1"/>
</dbReference>
<sequence length="132" mass="14658">MITCSKLLIIKISELALVAIILAIHVNEPFCNPEDKFLSAGTEVAYLIILVGLFAGGWVGTPVHRNVDLFFLVIGCGLFIASGATTIDLWTRVVFRDKYRDMALARASLSILEGVVFLIDTFFTYRGEKFVR</sequence>
<keyword evidence="1" id="KW-1133">Transmembrane helix</keyword>
<name>A0A9R1TCY5_9HYME</name>
<feature type="transmembrane region" description="Helical" evidence="1">
    <location>
        <begin position="103"/>
        <end position="125"/>
    </location>
</feature>
<organism evidence="2 3">
    <name type="scientific">Fopius arisanus</name>
    <dbReference type="NCBI Taxonomy" id="64838"/>
    <lineage>
        <taxon>Eukaryota</taxon>
        <taxon>Metazoa</taxon>
        <taxon>Ecdysozoa</taxon>
        <taxon>Arthropoda</taxon>
        <taxon>Hexapoda</taxon>
        <taxon>Insecta</taxon>
        <taxon>Pterygota</taxon>
        <taxon>Neoptera</taxon>
        <taxon>Endopterygota</taxon>
        <taxon>Hymenoptera</taxon>
        <taxon>Apocrita</taxon>
        <taxon>Ichneumonoidea</taxon>
        <taxon>Braconidae</taxon>
        <taxon>Opiinae</taxon>
        <taxon>Fopius</taxon>
    </lineage>
</organism>
<feature type="transmembrane region" description="Helical" evidence="1">
    <location>
        <begin position="7"/>
        <end position="24"/>
    </location>
</feature>
<dbReference type="PANTHER" id="PTHR36692:SF2">
    <property type="entry name" value="GEO12064P1"/>
    <property type="match status" value="1"/>
</dbReference>
<keyword evidence="1" id="KW-0812">Transmembrane</keyword>
<keyword evidence="1" id="KW-0472">Membrane</keyword>
<protein>
    <submittedName>
        <fullName evidence="3">Uncharacterized protein</fullName>
    </submittedName>
</protein>
<dbReference type="GO" id="GO:0019991">
    <property type="term" value="P:septate junction assembly"/>
    <property type="evidence" value="ECO:0007669"/>
    <property type="project" value="InterPro"/>
</dbReference>
<evidence type="ECO:0000313" key="3">
    <source>
        <dbReference type="RefSeq" id="XP_011307029.1"/>
    </source>
</evidence>
<feature type="transmembrane region" description="Helical" evidence="1">
    <location>
        <begin position="70"/>
        <end position="91"/>
    </location>
</feature>
<gene>
    <name evidence="3" type="primary">LOC105268861</name>
</gene>
<dbReference type="AlphaFoldDB" id="A0A9R1TCY5"/>
<proteinExistence type="predicted"/>
<dbReference type="OrthoDB" id="6349206at2759"/>
<evidence type="ECO:0000256" key="1">
    <source>
        <dbReference type="SAM" id="Phobius"/>
    </source>
</evidence>
<dbReference type="GeneID" id="105268861"/>
<dbReference type="KEGG" id="fas:105268861"/>
<dbReference type="PANTHER" id="PTHR36692">
    <property type="entry name" value="PROTEIN SNAKESKIN"/>
    <property type="match status" value="1"/>
</dbReference>
<evidence type="ECO:0000313" key="2">
    <source>
        <dbReference type="Proteomes" id="UP000694866"/>
    </source>
</evidence>
<accession>A0A9R1TCY5</accession>
<keyword evidence="2" id="KW-1185">Reference proteome</keyword>
<dbReference type="Proteomes" id="UP000694866">
    <property type="component" value="Unplaced"/>
</dbReference>
<feature type="transmembrane region" description="Helical" evidence="1">
    <location>
        <begin position="44"/>
        <end position="63"/>
    </location>
</feature>
<dbReference type="InterPro" id="IPR038976">
    <property type="entry name" value="Ssk"/>
</dbReference>
<dbReference type="GO" id="GO:0005886">
    <property type="term" value="C:plasma membrane"/>
    <property type="evidence" value="ECO:0007669"/>
    <property type="project" value="TreeGrafter"/>
</dbReference>